<evidence type="ECO:0000313" key="1">
    <source>
        <dbReference type="Proteomes" id="UP000887564"/>
    </source>
</evidence>
<name>A0A914S810_PAREQ</name>
<dbReference type="WBParaSite" id="PEQ_0001333901-mRNA-1">
    <property type="protein sequence ID" value="PEQ_0001333901-mRNA-1"/>
    <property type="gene ID" value="PEQ_0001333901"/>
</dbReference>
<dbReference type="Proteomes" id="UP000887564">
    <property type="component" value="Unplaced"/>
</dbReference>
<keyword evidence="1" id="KW-1185">Reference proteome</keyword>
<dbReference type="AlphaFoldDB" id="A0A914S810"/>
<reference evidence="2" key="1">
    <citation type="submission" date="2022-11" db="UniProtKB">
        <authorList>
            <consortium name="WormBaseParasite"/>
        </authorList>
    </citation>
    <scope>IDENTIFICATION</scope>
</reference>
<accession>A0A914S810</accession>
<organism evidence="1 2">
    <name type="scientific">Parascaris equorum</name>
    <name type="common">Equine roundworm</name>
    <dbReference type="NCBI Taxonomy" id="6256"/>
    <lineage>
        <taxon>Eukaryota</taxon>
        <taxon>Metazoa</taxon>
        <taxon>Ecdysozoa</taxon>
        <taxon>Nematoda</taxon>
        <taxon>Chromadorea</taxon>
        <taxon>Rhabditida</taxon>
        <taxon>Spirurina</taxon>
        <taxon>Ascaridomorpha</taxon>
        <taxon>Ascaridoidea</taxon>
        <taxon>Ascarididae</taxon>
        <taxon>Parascaris</taxon>
    </lineage>
</organism>
<evidence type="ECO:0000313" key="2">
    <source>
        <dbReference type="WBParaSite" id="PEQ_0001333901-mRNA-1"/>
    </source>
</evidence>
<protein>
    <submittedName>
        <fullName evidence="2">Uncharacterized protein</fullName>
    </submittedName>
</protein>
<sequence length="105" mass="11579">MADGKERSEISSGLGINDRGFYVDGDRFTDEYTAASVFDFPEDEMNSPYSSSVCYGPDDAVEVIEFQQPGQSIASECIHKCQPVGNKILRLVGVRVLIIQLLDKV</sequence>
<proteinExistence type="predicted"/>